<dbReference type="KEGG" id="mme:Marme_2966"/>
<keyword evidence="12 13" id="KW-0449">Lipoprotein</keyword>
<name>F2K0U5_MARM1</name>
<evidence type="ECO:0000256" key="4">
    <source>
        <dbReference type="ARBA" id="ARBA00016202"/>
    </source>
</evidence>
<dbReference type="PROSITE" id="PS51257">
    <property type="entry name" value="PROKAR_LIPOPROTEIN"/>
    <property type="match status" value="1"/>
</dbReference>
<evidence type="ECO:0000256" key="11">
    <source>
        <dbReference type="ARBA" id="ARBA00023237"/>
    </source>
</evidence>
<evidence type="ECO:0000313" key="14">
    <source>
        <dbReference type="EMBL" id="ADZ92187.1"/>
    </source>
</evidence>
<dbReference type="Proteomes" id="UP000001062">
    <property type="component" value="Chromosome"/>
</dbReference>
<dbReference type="SUPFAM" id="SSF89392">
    <property type="entry name" value="Prokaryotic lipoproteins and lipoprotein localization factors"/>
    <property type="match status" value="1"/>
</dbReference>
<dbReference type="GO" id="GO:0015031">
    <property type="term" value="P:protein transport"/>
    <property type="evidence" value="ECO:0007669"/>
    <property type="project" value="UniProtKB-KW"/>
</dbReference>
<evidence type="ECO:0000256" key="2">
    <source>
        <dbReference type="ARBA" id="ARBA00009696"/>
    </source>
</evidence>
<dbReference type="AlphaFoldDB" id="F2K0U5"/>
<organism evidence="14 15">
    <name type="scientific">Marinomonas mediterranea (strain ATCC 700492 / JCM 21426 / NBRC 103028 / MMB-1)</name>
    <dbReference type="NCBI Taxonomy" id="717774"/>
    <lineage>
        <taxon>Bacteria</taxon>
        <taxon>Pseudomonadati</taxon>
        <taxon>Pseudomonadota</taxon>
        <taxon>Gammaproteobacteria</taxon>
        <taxon>Oceanospirillales</taxon>
        <taxon>Oceanospirillaceae</taxon>
        <taxon>Marinomonas</taxon>
    </lineage>
</organism>
<evidence type="ECO:0000256" key="7">
    <source>
        <dbReference type="ARBA" id="ARBA00022927"/>
    </source>
</evidence>
<keyword evidence="9 13" id="KW-0564">Palmitate</keyword>
<evidence type="ECO:0000256" key="10">
    <source>
        <dbReference type="ARBA" id="ARBA00023186"/>
    </source>
</evidence>
<keyword evidence="5 13" id="KW-0813">Transport</keyword>
<comment type="subunit">
    <text evidence="3 13">Monomer.</text>
</comment>
<dbReference type="RefSeq" id="WP_013662090.1">
    <property type="nucleotide sequence ID" value="NC_015276.1"/>
</dbReference>
<dbReference type="CDD" id="cd16326">
    <property type="entry name" value="LolB"/>
    <property type="match status" value="1"/>
</dbReference>
<dbReference type="HAMAP" id="MF_00233">
    <property type="entry name" value="LolB"/>
    <property type="match status" value="1"/>
</dbReference>
<evidence type="ECO:0000256" key="9">
    <source>
        <dbReference type="ARBA" id="ARBA00023139"/>
    </source>
</evidence>
<gene>
    <name evidence="13" type="primary">lolB</name>
    <name evidence="14" type="ordered locus">Marme_2966</name>
</gene>
<dbReference type="STRING" id="717774.Marme_2966"/>
<sequence precursor="true">MKTKLAVIAISAFLAACSSQPNKVEKQFTDASEISAWDTQGRVGIRTKDDAISGNFNWHHTNEAFELNIVGPFGQGSTELSKTKDGIVTLKNSDQTVTGDNAERLLFSQLGWRFPVAQVKYWIRGLPYPFSEARIENQPDNITLPKRIEQDGWEVSYNSYMDVNNLELPRKIQVSKPPYRVNLIITNWTVQ</sequence>
<dbReference type="eggNOG" id="COG3017">
    <property type="taxonomic scope" value="Bacteria"/>
</dbReference>
<evidence type="ECO:0000256" key="1">
    <source>
        <dbReference type="ARBA" id="ARBA00004459"/>
    </source>
</evidence>
<dbReference type="InterPro" id="IPR004565">
    <property type="entry name" value="OM_lipoprot_LolB"/>
</dbReference>
<comment type="subcellular location">
    <subcellularLocation>
        <location evidence="1 13">Cell outer membrane</location>
        <topology evidence="1 13">Lipid-anchor</topology>
    </subcellularLocation>
</comment>
<dbReference type="Gene3D" id="2.50.20.10">
    <property type="entry name" value="Lipoprotein localisation LolA/LolB/LppX"/>
    <property type="match status" value="1"/>
</dbReference>
<accession>F2K0U5</accession>
<dbReference type="NCBIfam" id="TIGR00548">
    <property type="entry name" value="lolB"/>
    <property type="match status" value="1"/>
</dbReference>
<comment type="function">
    <text evidence="13">Plays a critical role in the incorporation of lipoproteins in the outer membrane after they are released by the LolA protein.</text>
</comment>
<proteinExistence type="inferred from homology"/>
<comment type="similarity">
    <text evidence="2 13">Belongs to the LolB family.</text>
</comment>
<dbReference type="GO" id="GO:0009279">
    <property type="term" value="C:cell outer membrane"/>
    <property type="evidence" value="ECO:0007669"/>
    <property type="project" value="UniProtKB-SubCell"/>
</dbReference>
<dbReference type="PATRIC" id="fig|717774.3.peg.3054"/>
<evidence type="ECO:0000256" key="8">
    <source>
        <dbReference type="ARBA" id="ARBA00023136"/>
    </source>
</evidence>
<dbReference type="OrthoDB" id="9797618at2"/>
<keyword evidence="7 13" id="KW-0653">Protein transport</keyword>
<dbReference type="InterPro" id="IPR029046">
    <property type="entry name" value="LolA/LolB/LppX"/>
</dbReference>
<evidence type="ECO:0000256" key="13">
    <source>
        <dbReference type="HAMAP-Rule" id="MF_00233"/>
    </source>
</evidence>
<evidence type="ECO:0000313" key="15">
    <source>
        <dbReference type="Proteomes" id="UP000001062"/>
    </source>
</evidence>
<dbReference type="EMBL" id="CP002583">
    <property type="protein sequence ID" value="ADZ92187.1"/>
    <property type="molecule type" value="Genomic_DNA"/>
</dbReference>
<keyword evidence="10 13" id="KW-0143">Chaperone</keyword>
<dbReference type="GO" id="GO:0044874">
    <property type="term" value="P:lipoprotein localization to outer membrane"/>
    <property type="evidence" value="ECO:0007669"/>
    <property type="project" value="UniProtKB-UniRule"/>
</dbReference>
<keyword evidence="8 13" id="KW-0472">Membrane</keyword>
<reference evidence="14 15" key="1">
    <citation type="journal article" date="2012" name="Stand. Genomic Sci.">
        <title>Complete genome sequence of the melanogenic marine bacterium Marinomonas mediterranea type strain (MMB-1(T)).</title>
        <authorList>
            <person name="Lucas-Elio P."/>
            <person name="Goodwin L."/>
            <person name="Woyke T."/>
            <person name="Pitluck S."/>
            <person name="Nolan M."/>
            <person name="Kyrpides N.C."/>
            <person name="Detter J.C."/>
            <person name="Copeland A."/>
            <person name="Teshima H."/>
            <person name="Bruce D."/>
            <person name="Detter C."/>
            <person name="Tapia R."/>
            <person name="Han S."/>
            <person name="Land M.L."/>
            <person name="Ivanova N."/>
            <person name="Mikhailova N."/>
            <person name="Johnston A.W."/>
            <person name="Sanchez-Amat A."/>
        </authorList>
    </citation>
    <scope>NUCLEOTIDE SEQUENCE [LARGE SCALE GENOMIC DNA]</scope>
    <source>
        <strain evidence="15">ATCC 700492 / JCM 21426 / NBRC 103028 / MMB-1</strain>
    </source>
</reference>
<evidence type="ECO:0000256" key="3">
    <source>
        <dbReference type="ARBA" id="ARBA00011245"/>
    </source>
</evidence>
<dbReference type="Pfam" id="PF03550">
    <property type="entry name" value="LolB"/>
    <property type="match status" value="1"/>
</dbReference>
<keyword evidence="6 13" id="KW-0732">Signal</keyword>
<keyword evidence="11 13" id="KW-0998">Cell outer membrane</keyword>
<keyword evidence="15" id="KW-1185">Reference proteome</keyword>
<evidence type="ECO:0000256" key="5">
    <source>
        <dbReference type="ARBA" id="ARBA00022448"/>
    </source>
</evidence>
<evidence type="ECO:0000256" key="6">
    <source>
        <dbReference type="ARBA" id="ARBA00022729"/>
    </source>
</evidence>
<protein>
    <recommendedName>
        <fullName evidence="4 13">Outer-membrane lipoprotein LolB</fullName>
    </recommendedName>
</protein>
<dbReference type="HOGENOM" id="CLU_092816_2_1_6"/>
<evidence type="ECO:0000256" key="12">
    <source>
        <dbReference type="ARBA" id="ARBA00023288"/>
    </source>
</evidence>